<accession>A0A5M6DQC2</accession>
<proteinExistence type="predicted"/>
<dbReference type="AlphaFoldDB" id="A0A5M6DQC2"/>
<sequence length="173" mass="20222">MQELNNLRKYTRIYKRLRNISFVEKECKSTIYKVYGEYDATEENGLYGNKKIPNLTEPDYLLPLPTLIKIYQEFDGKLWKCIAFPNFCTLFDMNNSDEISYEILKGKINDFCALLWKMYNVSQTDRTQEKSIKPLLERGGGAASNFDNIIPNRINSSNSKHKKLMAKIDKLLK</sequence>
<comment type="caution">
    <text evidence="1">The sequence shown here is derived from an EMBL/GenBank/DDBJ whole genome shotgun (WGS) entry which is preliminary data.</text>
</comment>
<protein>
    <submittedName>
        <fullName evidence="1">Uncharacterized protein</fullName>
    </submittedName>
</protein>
<dbReference type="EMBL" id="VWSF01000003">
    <property type="protein sequence ID" value="KAA5548380.1"/>
    <property type="molecule type" value="Genomic_DNA"/>
</dbReference>
<dbReference type="RefSeq" id="WP_150087511.1">
    <property type="nucleotide sequence ID" value="NZ_VWSF01000003.1"/>
</dbReference>
<dbReference type="Proteomes" id="UP000323426">
    <property type="component" value="Unassembled WGS sequence"/>
</dbReference>
<evidence type="ECO:0000313" key="1">
    <source>
        <dbReference type="EMBL" id="KAA5548380.1"/>
    </source>
</evidence>
<gene>
    <name evidence="1" type="ORF">F0145_06540</name>
</gene>
<evidence type="ECO:0000313" key="2">
    <source>
        <dbReference type="Proteomes" id="UP000323426"/>
    </source>
</evidence>
<name>A0A5M6DQC2_9BACT</name>
<organism evidence="1 2">
    <name type="scientific">Adhaeribacter rhizoryzae</name>
    <dbReference type="NCBI Taxonomy" id="2607907"/>
    <lineage>
        <taxon>Bacteria</taxon>
        <taxon>Pseudomonadati</taxon>
        <taxon>Bacteroidota</taxon>
        <taxon>Cytophagia</taxon>
        <taxon>Cytophagales</taxon>
        <taxon>Hymenobacteraceae</taxon>
        <taxon>Adhaeribacter</taxon>
    </lineage>
</organism>
<reference evidence="1 2" key="1">
    <citation type="submission" date="2019-09" db="EMBL/GenBank/DDBJ databases">
        <title>Genome sequence and assembly of Adhaeribacter sp.</title>
        <authorList>
            <person name="Chhetri G."/>
        </authorList>
    </citation>
    <scope>NUCLEOTIDE SEQUENCE [LARGE SCALE GENOMIC DNA]</scope>
    <source>
        <strain evidence="1 2">DK36</strain>
    </source>
</reference>
<keyword evidence="2" id="KW-1185">Reference proteome</keyword>